<dbReference type="Pfam" id="PF03190">
    <property type="entry name" value="Thioredox_DsbH"/>
    <property type="match status" value="1"/>
</dbReference>
<dbReference type="InterPro" id="IPR008928">
    <property type="entry name" value="6-hairpin_glycosidase_sf"/>
</dbReference>
<evidence type="ECO:0000259" key="2">
    <source>
        <dbReference type="Pfam" id="PF03190"/>
    </source>
</evidence>
<organism evidence="3 4">
    <name type="scientific">Ascosphaera apis ARSEF 7405</name>
    <dbReference type="NCBI Taxonomy" id="392613"/>
    <lineage>
        <taxon>Eukaryota</taxon>
        <taxon>Fungi</taxon>
        <taxon>Dikarya</taxon>
        <taxon>Ascomycota</taxon>
        <taxon>Pezizomycotina</taxon>
        <taxon>Eurotiomycetes</taxon>
        <taxon>Eurotiomycetidae</taxon>
        <taxon>Onygenales</taxon>
        <taxon>Ascosphaeraceae</taxon>
        <taxon>Ascosphaera</taxon>
    </lineage>
</organism>
<evidence type="ECO:0000313" key="4">
    <source>
        <dbReference type="Proteomes" id="UP000242877"/>
    </source>
</evidence>
<dbReference type="AlphaFoldDB" id="A0A166NG42"/>
<dbReference type="PANTHER" id="PTHR42899:SF1">
    <property type="entry name" value="SPERMATOGENESIS-ASSOCIATED PROTEIN 20"/>
    <property type="match status" value="1"/>
</dbReference>
<dbReference type="GO" id="GO:0005975">
    <property type="term" value="P:carbohydrate metabolic process"/>
    <property type="evidence" value="ECO:0007669"/>
    <property type="project" value="InterPro"/>
</dbReference>
<dbReference type="Proteomes" id="UP000242877">
    <property type="component" value="Unassembled WGS sequence"/>
</dbReference>
<dbReference type="SUPFAM" id="SSF52833">
    <property type="entry name" value="Thioredoxin-like"/>
    <property type="match status" value="1"/>
</dbReference>
<proteinExistence type="predicted"/>
<feature type="compositionally biased region" description="Basic and acidic residues" evidence="1">
    <location>
        <begin position="783"/>
        <end position="793"/>
    </location>
</feature>
<dbReference type="OrthoDB" id="1923667at2759"/>
<dbReference type="SUPFAM" id="SSF48208">
    <property type="entry name" value="Six-hairpin glycosidases"/>
    <property type="match status" value="1"/>
</dbReference>
<feature type="region of interest" description="Disordered" evidence="1">
    <location>
        <begin position="745"/>
        <end position="798"/>
    </location>
</feature>
<dbReference type="InterPro" id="IPR004879">
    <property type="entry name" value="Ssp411-like_TRX"/>
</dbReference>
<feature type="compositionally biased region" description="Polar residues" evidence="1">
    <location>
        <begin position="756"/>
        <end position="765"/>
    </location>
</feature>
<keyword evidence="4" id="KW-1185">Reference proteome</keyword>
<dbReference type="EMBL" id="AZGZ01000019">
    <property type="protein sequence ID" value="KZZ89800.1"/>
    <property type="molecule type" value="Genomic_DNA"/>
</dbReference>
<accession>A0A166NG42</accession>
<protein>
    <recommendedName>
        <fullName evidence="2">Spermatogenesis-associated protein 20-like TRX domain-containing protein</fullName>
    </recommendedName>
</protein>
<dbReference type="InterPro" id="IPR036249">
    <property type="entry name" value="Thioredoxin-like_sf"/>
</dbReference>
<feature type="domain" description="Spermatogenesis-associated protein 20-like TRX" evidence="2">
    <location>
        <begin position="39"/>
        <end position="213"/>
    </location>
</feature>
<evidence type="ECO:0000313" key="3">
    <source>
        <dbReference type="EMBL" id="KZZ89800.1"/>
    </source>
</evidence>
<comment type="caution">
    <text evidence="3">The sequence shown here is derived from an EMBL/GenBank/DDBJ whole genome shotgun (WGS) entry which is preliminary data.</text>
</comment>
<reference evidence="3 4" key="1">
    <citation type="journal article" date="2016" name="Genome Biol. Evol.">
        <title>Divergent and convergent evolution of fungal pathogenicity.</title>
        <authorList>
            <person name="Shang Y."/>
            <person name="Xiao G."/>
            <person name="Zheng P."/>
            <person name="Cen K."/>
            <person name="Zhan S."/>
            <person name="Wang C."/>
        </authorList>
    </citation>
    <scope>NUCLEOTIDE SEQUENCE [LARGE SCALE GENOMIC DNA]</scope>
    <source>
        <strain evidence="3 4">ARSEF 7405</strain>
    </source>
</reference>
<dbReference type="CDD" id="cd02955">
    <property type="entry name" value="SSP411"/>
    <property type="match status" value="1"/>
</dbReference>
<sequence>MVEGQEPSAKPVDAGTSRKPAEMKSPAAQAVNLPGLLVNRAGESKSPYVRSHKSNPVAWQLWDTDAIALAKKYNRLIFLSIGYSACHWCHVMARESFSCKDVAAILNESFIPIKLDREERPDVDDVYMNYVEATNGSGGWPLNVFLTPDLEPVFGGTYWPSPDSASNLATVVPTREEIPMISFIEILEKLRDLWETQQWRCRESARGITQQLKEFAEEGTHSTPAKDEKKGAVIDKTEVTSRDLEIDLLEETYQNFAARFDTYHGGFGLAPKFPMPSNLSFLLRLARYPSSAPVADIVGYDECKYATQMVVETLIAMARGGLHDHLGHGFARYSITADWGLPHFEKMLSDQAQLLDVYLDAFEATRHPELLSAVFDLIGYLTSPPILSPETNAFYCSEDADSLPARPDSSSSNHSDKDDAVNHKHEGAFYTWTLREFVNILGTRDAEVCARYWGVEADGNIPRDYDPADEFLNQNVLSVRATPSSLARDFGLSEEEVVKIIKHARKRLDEHRRTRRVPPDVDDKIVAGWNGLAIHALAKASIVISAIDEDRARTCLEVAEKCMQFVRREMIDKESGQIWRVWRHGTRTRTPGFAEDYAYLTHAAIRLYYATFDDEYLQFADKLQVYLNKHFLSYDDPIDPDKSTGYFTTPSPFPSGVPPPLLRLKQGTDSAHPAANGIIVQNLLRLSHLLNDEKYAKLAEETVTAFAAEILQHPFLFVNLLDGVVGLEIGVKGIVGVIRNKSENAKVSEEKKKTDTAQNLESQSPRAAGAEDVGRRGSQTQEYARRTPERLTESKSATAESIRSAVISEAHKAAGHSISTCTTTVALIDCSQPEKSAWLRQRNSLLQGFMNGNNTDDTGAVTHGEIFVCEEGTCKLIEVDVDMAAQMDQLHLK</sequence>
<feature type="compositionally biased region" description="Basic and acidic residues" evidence="1">
    <location>
        <begin position="745"/>
        <end position="755"/>
    </location>
</feature>
<dbReference type="PANTHER" id="PTHR42899">
    <property type="entry name" value="SPERMATOGENESIS-ASSOCIATED PROTEIN 20"/>
    <property type="match status" value="1"/>
</dbReference>
<feature type="region of interest" description="Disordered" evidence="1">
    <location>
        <begin position="1"/>
        <end position="26"/>
    </location>
</feature>
<name>A0A166NG42_9EURO</name>
<evidence type="ECO:0000256" key="1">
    <source>
        <dbReference type="SAM" id="MobiDB-lite"/>
    </source>
</evidence>
<dbReference type="GO" id="GO:0003824">
    <property type="term" value="F:catalytic activity"/>
    <property type="evidence" value="ECO:0007669"/>
    <property type="project" value="UniProtKB-ARBA"/>
</dbReference>
<dbReference type="InterPro" id="IPR024705">
    <property type="entry name" value="Ssp411"/>
</dbReference>
<dbReference type="Gene3D" id="1.50.10.10">
    <property type="match status" value="1"/>
</dbReference>
<dbReference type="VEuPathDB" id="FungiDB:AAP_04151"/>
<dbReference type="InterPro" id="IPR012341">
    <property type="entry name" value="6hp_glycosidase-like_sf"/>
</dbReference>
<gene>
    <name evidence="3" type="ORF">AAP_04151</name>
</gene>
<dbReference type="Gene3D" id="3.40.30.10">
    <property type="entry name" value="Glutaredoxin"/>
    <property type="match status" value="1"/>
</dbReference>